<dbReference type="Proteomes" id="UP000646548">
    <property type="component" value="Unassembled WGS sequence"/>
</dbReference>
<feature type="compositionally biased region" description="Basic residues" evidence="2">
    <location>
        <begin position="582"/>
        <end position="601"/>
    </location>
</feature>
<dbReference type="GO" id="GO:0050852">
    <property type="term" value="P:T cell receptor signaling pathway"/>
    <property type="evidence" value="ECO:0007669"/>
    <property type="project" value="TreeGrafter"/>
</dbReference>
<dbReference type="Pfam" id="PF12736">
    <property type="entry name" value="CABIT"/>
    <property type="match status" value="2"/>
</dbReference>
<organism evidence="4 5">
    <name type="scientific">Oryzias melastigma</name>
    <name type="common">Marine medaka</name>
    <dbReference type="NCBI Taxonomy" id="30732"/>
    <lineage>
        <taxon>Eukaryota</taxon>
        <taxon>Metazoa</taxon>
        <taxon>Chordata</taxon>
        <taxon>Craniata</taxon>
        <taxon>Vertebrata</taxon>
        <taxon>Euteleostomi</taxon>
        <taxon>Actinopterygii</taxon>
        <taxon>Neopterygii</taxon>
        <taxon>Teleostei</taxon>
        <taxon>Neoteleostei</taxon>
        <taxon>Acanthomorphata</taxon>
        <taxon>Ovalentaria</taxon>
        <taxon>Atherinomorphae</taxon>
        <taxon>Beloniformes</taxon>
        <taxon>Adrianichthyidae</taxon>
        <taxon>Oryziinae</taxon>
        <taxon>Oryzias</taxon>
    </lineage>
</organism>
<dbReference type="GO" id="GO:0005634">
    <property type="term" value="C:nucleus"/>
    <property type="evidence" value="ECO:0007669"/>
    <property type="project" value="TreeGrafter"/>
</dbReference>
<proteinExistence type="inferred from homology"/>
<protein>
    <submittedName>
        <fullName evidence="4">Protein THEMIS2</fullName>
    </submittedName>
</protein>
<evidence type="ECO:0000259" key="3">
    <source>
        <dbReference type="Pfam" id="PF12736"/>
    </source>
</evidence>
<evidence type="ECO:0000256" key="2">
    <source>
        <dbReference type="SAM" id="MobiDB-lite"/>
    </source>
</evidence>
<evidence type="ECO:0000313" key="5">
    <source>
        <dbReference type="Proteomes" id="UP000646548"/>
    </source>
</evidence>
<feature type="region of interest" description="Disordered" evidence="2">
    <location>
        <begin position="412"/>
        <end position="431"/>
    </location>
</feature>
<dbReference type="AlphaFoldDB" id="A0A834BQT6"/>
<feature type="region of interest" description="Disordered" evidence="2">
    <location>
        <begin position="562"/>
        <end position="675"/>
    </location>
</feature>
<feature type="domain" description="CABIT" evidence="3">
    <location>
        <begin position="268"/>
        <end position="511"/>
    </location>
</feature>
<dbReference type="InterPro" id="IPR025946">
    <property type="entry name" value="CABIT_dom"/>
</dbReference>
<evidence type="ECO:0000313" key="4">
    <source>
        <dbReference type="EMBL" id="KAF6715564.1"/>
    </source>
</evidence>
<reference evidence="4" key="1">
    <citation type="journal article" name="BMC Genomics">
        <title>Long-read sequencing and de novo genome assembly of marine medaka (Oryzias melastigma).</title>
        <authorList>
            <person name="Liang P."/>
            <person name="Saqib H.S.A."/>
            <person name="Ni X."/>
            <person name="Shen Y."/>
        </authorList>
    </citation>
    <scope>NUCLEOTIDE SEQUENCE</scope>
    <source>
        <strain evidence="4">Bigg-433</strain>
    </source>
</reference>
<dbReference type="GO" id="GO:0005737">
    <property type="term" value="C:cytoplasm"/>
    <property type="evidence" value="ECO:0007669"/>
    <property type="project" value="TreeGrafter"/>
</dbReference>
<feature type="compositionally biased region" description="Acidic residues" evidence="2">
    <location>
        <begin position="414"/>
        <end position="428"/>
    </location>
</feature>
<feature type="compositionally biased region" description="Polar residues" evidence="2">
    <location>
        <begin position="652"/>
        <end position="664"/>
    </location>
</feature>
<accession>A0A834BQT6</accession>
<dbReference type="PANTHER" id="PTHR15215:SF2">
    <property type="entry name" value="PROTEIN THEMIS2"/>
    <property type="match status" value="1"/>
</dbReference>
<comment type="caution">
    <text evidence="4">The sequence shown here is derived from an EMBL/GenBank/DDBJ whole genome shotgun (WGS) entry which is preliminary data.</text>
</comment>
<feature type="compositionally biased region" description="Pro residues" evidence="2">
    <location>
        <begin position="622"/>
        <end position="638"/>
    </location>
</feature>
<dbReference type="InterPro" id="IPR039671">
    <property type="entry name" value="THEMIS"/>
</dbReference>
<feature type="domain" description="CABIT" evidence="3">
    <location>
        <begin position="21"/>
        <end position="247"/>
    </location>
</feature>
<dbReference type="EMBL" id="WKFB01001057">
    <property type="protein sequence ID" value="KAF6715564.1"/>
    <property type="molecule type" value="Genomic_DNA"/>
</dbReference>
<feature type="compositionally biased region" description="Basic and acidic residues" evidence="2">
    <location>
        <begin position="665"/>
        <end position="675"/>
    </location>
</feature>
<name>A0A834BQT6_ORYME</name>
<evidence type="ECO:0000256" key="1">
    <source>
        <dbReference type="ARBA" id="ARBA00006414"/>
    </source>
</evidence>
<dbReference type="PANTHER" id="PTHR15215">
    <property type="entry name" value="CABIT DOMAIN-CONTAINING PROTEIN"/>
    <property type="match status" value="1"/>
</dbReference>
<comment type="similarity">
    <text evidence="1">Belongs to the themis family.</text>
</comment>
<gene>
    <name evidence="4" type="ORF">FQA47_025335</name>
</gene>
<sequence>MAGAFALPLQEYFASLDETSLPKILQVCSGVYFQGSVYELSGSEVCFSTGDLIKVIGLELHSVSCQDVLNNENFELPITHTGLFRVVPDEMPFSSVKEMMSLRPVSLDSCLPFTFTSRSKMTVGDLTLGAGRMLTVLSIEQQEGQEDQVRCHLKGSQETSAEVCIPMSFRGEFYECESEESFSLQEIMSSSTLRSRRFRFSNTAKCQRPLIFSPIYQIHAIMSMRKNALKFPSSLEIDVVDITNTSQDIEFVTPLSLTEVMSQPDEMFPTVVAILDPPVNHFMFKSTWTAKLNKETRLLLHKKTTKSFMLLSTPKSRKTQQYFLVCPQYKGRFRKRPREFNSAYELYVASTQTASLNVSVTKNCEEDVAEGLPALSVGEKLEIVCCTRMELSSENSKEETQSVEALLCQRLQEQDDEDDGDSDEEGVEKDDKKDEVFLPLYMQGHFVEVLSDNKKYKLSDLGENCSLPLDMKVVSRDTELETDPLSGFSCLRLEAIISEPVIQASFLHKPEHCFDIPIQWLSMNVISTKDSLPEGQPPKCYVEKVTEVTDYFFYEFRKQACSNEAPPPRPPKRSLPTEKSSKKASKSKKKTGKTNKTKHRKESAIPIEEMSNLTLTNKRRPPAPPPPEDITDEPPPIVPRKHPEDKVAASRAVQNTYVKVNQSEKTQDTDENSDHDYETLDENLVAMMKTAQESVVFY</sequence>